<evidence type="ECO:0000256" key="1">
    <source>
        <dbReference type="ARBA" id="ARBA00004443"/>
    </source>
</evidence>
<dbReference type="PANTHER" id="PTHR31107">
    <property type="entry name" value="APOPTOGENIC PROTEIN 1, MITOCHONDRIAL"/>
    <property type="match status" value="1"/>
</dbReference>
<evidence type="ECO:0000256" key="3">
    <source>
        <dbReference type="ARBA" id="ARBA00022792"/>
    </source>
</evidence>
<dbReference type="Proteomes" id="UP001148018">
    <property type="component" value="Unassembled WGS sequence"/>
</dbReference>
<dbReference type="InterPro" id="IPR018796">
    <property type="entry name" value="COA8"/>
</dbReference>
<comment type="subcellular location">
    <subcellularLocation>
        <location evidence="1">Mitochondrion inner membrane</location>
        <topology evidence="1">Peripheral membrane protein</topology>
        <orientation evidence="1">Matrix side</orientation>
    </subcellularLocation>
</comment>
<dbReference type="PANTHER" id="PTHR31107:SF2">
    <property type="entry name" value="CYTOCHROME C OXIDASE ASSEMBLY FACTOR 8"/>
    <property type="match status" value="1"/>
</dbReference>
<keyword evidence="6" id="KW-0472">Membrane</keyword>
<evidence type="ECO:0000256" key="5">
    <source>
        <dbReference type="ARBA" id="ARBA00023128"/>
    </source>
</evidence>
<name>A0A9Q0EYD9_9TELE</name>
<keyword evidence="9" id="KW-1185">Reference proteome</keyword>
<proteinExistence type="inferred from homology"/>
<evidence type="ECO:0000256" key="7">
    <source>
        <dbReference type="SAM" id="MobiDB-lite"/>
    </source>
</evidence>
<keyword evidence="3" id="KW-0999">Mitochondrion inner membrane</keyword>
<evidence type="ECO:0000256" key="2">
    <source>
        <dbReference type="ARBA" id="ARBA00005453"/>
    </source>
</evidence>
<sequence length="200" mass="23306">MATNTVRYILRGQSCNRRVQGHLRPCDTITHGSRGCSSDRQKSAKSSAFKPEADSTHDWIGPPNRLSNIRPITYHIPAEETALERRLRRLRQQTEVWNHEFWAQQNVTFSKEKDEFIRCQLTANGLADRDERGHKHTLSSEQMAVFYKSFLDSNRTRHANYNKEWYRRNLTITLLMGRVALTNAWKTIADRFRKTSGSPT</sequence>
<reference evidence="8" key="1">
    <citation type="submission" date="2022-07" db="EMBL/GenBank/DDBJ databases">
        <title>Chromosome-level genome of Muraenolepis orangiensis.</title>
        <authorList>
            <person name="Kim J."/>
        </authorList>
    </citation>
    <scope>NUCLEOTIDE SEQUENCE</scope>
    <source>
        <strain evidence="8">KU_S4_2022</strain>
        <tissue evidence="8">Muscle</tissue>
    </source>
</reference>
<gene>
    <name evidence="8" type="ORF">NHX12_019204</name>
</gene>
<comment type="caution">
    <text evidence="8">The sequence shown here is derived from an EMBL/GenBank/DDBJ whole genome shotgun (WGS) entry which is preliminary data.</text>
</comment>
<dbReference type="GO" id="GO:0005743">
    <property type="term" value="C:mitochondrial inner membrane"/>
    <property type="evidence" value="ECO:0007669"/>
    <property type="project" value="UniProtKB-SubCell"/>
</dbReference>
<dbReference type="GO" id="GO:0097193">
    <property type="term" value="P:intrinsic apoptotic signaling pathway"/>
    <property type="evidence" value="ECO:0007669"/>
    <property type="project" value="InterPro"/>
</dbReference>
<comment type="similarity">
    <text evidence="2">Belongs to the COA8 family.</text>
</comment>
<dbReference type="OrthoDB" id="6246201at2759"/>
<dbReference type="AlphaFoldDB" id="A0A9Q0EYD9"/>
<keyword evidence="4" id="KW-0809">Transit peptide</keyword>
<evidence type="ECO:0000256" key="4">
    <source>
        <dbReference type="ARBA" id="ARBA00022946"/>
    </source>
</evidence>
<feature type="region of interest" description="Disordered" evidence="7">
    <location>
        <begin position="30"/>
        <end position="62"/>
    </location>
</feature>
<organism evidence="8 9">
    <name type="scientific">Muraenolepis orangiensis</name>
    <name type="common">Patagonian moray cod</name>
    <dbReference type="NCBI Taxonomy" id="630683"/>
    <lineage>
        <taxon>Eukaryota</taxon>
        <taxon>Metazoa</taxon>
        <taxon>Chordata</taxon>
        <taxon>Craniata</taxon>
        <taxon>Vertebrata</taxon>
        <taxon>Euteleostomi</taxon>
        <taxon>Actinopterygii</taxon>
        <taxon>Neopterygii</taxon>
        <taxon>Teleostei</taxon>
        <taxon>Neoteleostei</taxon>
        <taxon>Acanthomorphata</taxon>
        <taxon>Zeiogadaria</taxon>
        <taxon>Gadariae</taxon>
        <taxon>Gadiformes</taxon>
        <taxon>Muraenolepidoidei</taxon>
        <taxon>Muraenolepididae</taxon>
        <taxon>Muraenolepis</taxon>
    </lineage>
</organism>
<protein>
    <recommendedName>
        <fullName evidence="10">Apoptogenic protein 1, mitochondrial</fullName>
    </recommendedName>
</protein>
<evidence type="ECO:0000256" key="6">
    <source>
        <dbReference type="ARBA" id="ARBA00023136"/>
    </source>
</evidence>
<dbReference type="EMBL" id="JANIIK010000035">
    <property type="protein sequence ID" value="KAJ3612947.1"/>
    <property type="molecule type" value="Genomic_DNA"/>
</dbReference>
<dbReference type="Pfam" id="PF10231">
    <property type="entry name" value="COA8"/>
    <property type="match status" value="1"/>
</dbReference>
<evidence type="ECO:0008006" key="10">
    <source>
        <dbReference type="Google" id="ProtNLM"/>
    </source>
</evidence>
<accession>A0A9Q0EYD9</accession>
<keyword evidence="5" id="KW-0496">Mitochondrion</keyword>
<evidence type="ECO:0000313" key="9">
    <source>
        <dbReference type="Proteomes" id="UP001148018"/>
    </source>
</evidence>
<evidence type="ECO:0000313" key="8">
    <source>
        <dbReference type="EMBL" id="KAJ3612947.1"/>
    </source>
</evidence>